<dbReference type="GO" id="GO:0009055">
    <property type="term" value="F:electron transfer activity"/>
    <property type="evidence" value="ECO:0007669"/>
    <property type="project" value="InterPro"/>
</dbReference>
<dbReference type="InterPro" id="IPR036909">
    <property type="entry name" value="Cyt_c-like_dom_sf"/>
</dbReference>
<gene>
    <name evidence="6" type="ORF">GCM10007100_29240</name>
</gene>
<keyword evidence="1 4" id="KW-0349">Heme</keyword>
<dbReference type="GO" id="GO:0046872">
    <property type="term" value="F:metal ion binding"/>
    <property type="evidence" value="ECO:0007669"/>
    <property type="project" value="UniProtKB-KW"/>
</dbReference>
<sequence>MSLKSYPPLFALALFCQPLTGEDLLSTGQEQFQTHCSACHQPDQMLVGPSMIEIAGLYREDLPGFLKWCNEPGKKRPNAVEMPAMSHVGDENLKAVHAYLLKATEGKKEKAVPKGKKYDFYPSIATRPIVQRFFMPDSSPASIAVALPGGNDDLNFCYDTAQCRLRYVWKNPDFLVGWYYWQSNGNAKVNLKGEVIYREEEPPFTVSGTEQESEPKFLGYTLDSSGIPTFRYQWNGATIAERIVVSPDGDSLERHFKTESANKLEPAPNDQNTVQSTQADELVIDLKW</sequence>
<keyword evidence="7" id="KW-1185">Reference proteome</keyword>
<dbReference type="EMBL" id="BMXI01000013">
    <property type="protein sequence ID" value="GHC60143.1"/>
    <property type="molecule type" value="Genomic_DNA"/>
</dbReference>
<proteinExistence type="predicted"/>
<evidence type="ECO:0000259" key="5">
    <source>
        <dbReference type="PROSITE" id="PS51007"/>
    </source>
</evidence>
<dbReference type="InterPro" id="IPR009056">
    <property type="entry name" value="Cyt_c-like_dom"/>
</dbReference>
<evidence type="ECO:0000256" key="3">
    <source>
        <dbReference type="ARBA" id="ARBA00023004"/>
    </source>
</evidence>
<dbReference type="Pfam" id="PF00034">
    <property type="entry name" value="Cytochrom_C"/>
    <property type="match status" value="1"/>
</dbReference>
<keyword evidence="3 4" id="KW-0408">Iron</keyword>
<evidence type="ECO:0000313" key="7">
    <source>
        <dbReference type="Proteomes" id="UP000644507"/>
    </source>
</evidence>
<comment type="caution">
    <text evidence="6">The sequence shown here is derived from an EMBL/GenBank/DDBJ whole genome shotgun (WGS) entry which is preliminary data.</text>
</comment>
<reference evidence="6" key="1">
    <citation type="journal article" date="2014" name="Int. J. Syst. Evol. Microbiol.">
        <title>Complete genome sequence of Corynebacterium casei LMG S-19264T (=DSM 44701T), isolated from a smear-ripened cheese.</title>
        <authorList>
            <consortium name="US DOE Joint Genome Institute (JGI-PGF)"/>
            <person name="Walter F."/>
            <person name="Albersmeier A."/>
            <person name="Kalinowski J."/>
            <person name="Ruckert C."/>
        </authorList>
    </citation>
    <scope>NUCLEOTIDE SEQUENCE</scope>
    <source>
        <strain evidence="6">KCTC 12988</strain>
    </source>
</reference>
<dbReference type="SUPFAM" id="SSF46626">
    <property type="entry name" value="Cytochrome c"/>
    <property type="match status" value="1"/>
</dbReference>
<feature type="domain" description="Cytochrome c" evidence="5">
    <location>
        <begin position="23"/>
        <end position="104"/>
    </location>
</feature>
<organism evidence="6 7">
    <name type="scientific">Roseibacillus persicicus</name>
    <dbReference type="NCBI Taxonomy" id="454148"/>
    <lineage>
        <taxon>Bacteria</taxon>
        <taxon>Pseudomonadati</taxon>
        <taxon>Verrucomicrobiota</taxon>
        <taxon>Verrucomicrobiia</taxon>
        <taxon>Verrucomicrobiales</taxon>
        <taxon>Verrucomicrobiaceae</taxon>
        <taxon>Roseibacillus</taxon>
    </lineage>
</organism>
<evidence type="ECO:0000313" key="6">
    <source>
        <dbReference type="EMBL" id="GHC60143.1"/>
    </source>
</evidence>
<accession>A0A918WKM3</accession>
<name>A0A918WKM3_9BACT</name>
<protein>
    <recommendedName>
        <fullName evidence="5">Cytochrome c domain-containing protein</fullName>
    </recommendedName>
</protein>
<evidence type="ECO:0000256" key="1">
    <source>
        <dbReference type="ARBA" id="ARBA00022617"/>
    </source>
</evidence>
<evidence type="ECO:0000256" key="2">
    <source>
        <dbReference type="ARBA" id="ARBA00022723"/>
    </source>
</evidence>
<dbReference type="GO" id="GO:0020037">
    <property type="term" value="F:heme binding"/>
    <property type="evidence" value="ECO:0007669"/>
    <property type="project" value="InterPro"/>
</dbReference>
<dbReference type="RefSeq" id="WP_189571351.1">
    <property type="nucleotide sequence ID" value="NZ_BMXI01000013.1"/>
</dbReference>
<keyword evidence="2 4" id="KW-0479">Metal-binding</keyword>
<reference evidence="6" key="2">
    <citation type="submission" date="2020-09" db="EMBL/GenBank/DDBJ databases">
        <authorList>
            <person name="Sun Q."/>
            <person name="Kim S."/>
        </authorList>
    </citation>
    <scope>NUCLEOTIDE SEQUENCE</scope>
    <source>
        <strain evidence="6">KCTC 12988</strain>
    </source>
</reference>
<evidence type="ECO:0000256" key="4">
    <source>
        <dbReference type="PROSITE-ProRule" id="PRU00433"/>
    </source>
</evidence>
<dbReference type="AlphaFoldDB" id="A0A918WKM3"/>
<dbReference type="Gene3D" id="1.10.760.10">
    <property type="entry name" value="Cytochrome c-like domain"/>
    <property type="match status" value="1"/>
</dbReference>
<dbReference type="PROSITE" id="PS51007">
    <property type="entry name" value="CYTC"/>
    <property type="match status" value="1"/>
</dbReference>
<dbReference type="Proteomes" id="UP000644507">
    <property type="component" value="Unassembled WGS sequence"/>
</dbReference>